<comment type="subcellular location">
    <subcellularLocation>
        <location evidence="1">Mitochondrion</location>
    </subcellularLocation>
</comment>
<dbReference type="SUPFAM" id="SSF51219">
    <property type="entry name" value="TRAP-like"/>
    <property type="match status" value="1"/>
</dbReference>
<evidence type="ECO:0000313" key="3">
    <source>
        <dbReference type="Proteomes" id="UP000522262"/>
    </source>
</evidence>
<dbReference type="Pfam" id="PF01987">
    <property type="entry name" value="AIM24"/>
    <property type="match status" value="1"/>
</dbReference>
<comment type="caution">
    <text evidence="2">The sequence shown here is derived from an EMBL/GenBank/DDBJ whole genome shotgun (WGS) entry which is preliminary data.</text>
</comment>
<organism evidence="2 3">
    <name type="scientific">Fusarium mexicanum</name>
    <dbReference type="NCBI Taxonomy" id="751941"/>
    <lineage>
        <taxon>Eukaryota</taxon>
        <taxon>Fungi</taxon>
        <taxon>Dikarya</taxon>
        <taxon>Ascomycota</taxon>
        <taxon>Pezizomycotina</taxon>
        <taxon>Sordariomycetes</taxon>
        <taxon>Hypocreomycetidae</taxon>
        <taxon>Hypocreales</taxon>
        <taxon>Nectriaceae</taxon>
        <taxon>Fusarium</taxon>
        <taxon>Fusarium fujikuroi species complex</taxon>
    </lineage>
</organism>
<comment type="similarity">
    <text evidence="1">Belongs to the AIM24 family.</text>
</comment>
<evidence type="ECO:0000256" key="1">
    <source>
        <dbReference type="RuleBase" id="RU363045"/>
    </source>
</evidence>
<evidence type="ECO:0000313" key="2">
    <source>
        <dbReference type="EMBL" id="KAF5549095.1"/>
    </source>
</evidence>
<dbReference type="InterPro" id="IPR016031">
    <property type="entry name" value="Trp_RNA-bd_attenuator-like_dom"/>
</dbReference>
<reference evidence="2 3" key="1">
    <citation type="submission" date="2020-05" db="EMBL/GenBank/DDBJ databases">
        <title>Identification and distribution of gene clusters putatively required for synthesis of sphingolipid metabolism inhibitors in phylogenetically diverse species of the filamentous fungus Fusarium.</title>
        <authorList>
            <person name="Kim H.-S."/>
            <person name="Busman M."/>
            <person name="Brown D.W."/>
            <person name="Divon H."/>
            <person name="Uhlig S."/>
            <person name="Proctor R.H."/>
        </authorList>
    </citation>
    <scope>NUCLEOTIDE SEQUENCE [LARGE SCALE GENOMIC DNA]</scope>
    <source>
        <strain evidence="2 3">NRRL 53147</strain>
    </source>
</reference>
<name>A0A8H5J7U5_9HYPO</name>
<dbReference type="InterPro" id="IPR036983">
    <property type="entry name" value="AIM24_sf"/>
</dbReference>
<proteinExistence type="inferred from homology"/>
<dbReference type="NCBIfam" id="TIGR00266">
    <property type="entry name" value="TIGR00266 family protein"/>
    <property type="match status" value="1"/>
</dbReference>
<dbReference type="PANTHER" id="PTHR47784:SF5">
    <property type="entry name" value="STEROL UPTAKE CONTROL PROTEIN 2"/>
    <property type="match status" value="1"/>
</dbReference>
<keyword evidence="1" id="KW-0496">Mitochondrion</keyword>
<gene>
    <name evidence="2" type="ORF">FMEXI_4437</name>
</gene>
<dbReference type="InterPro" id="IPR002838">
    <property type="entry name" value="AIM24"/>
</dbReference>
<dbReference type="Gene3D" id="3.60.160.10">
    <property type="entry name" value="Mitochondrial biogenesis AIM24"/>
    <property type="match status" value="1"/>
</dbReference>
<sequence>MAASPAENAESRCPKSLHIWQEVLPQIGFRYPFVLHALLGLAALHIAYTSPTERTQSWLVGMYHHNEALTGFQREISTVTEENSEALFIWSVCNVLYIFATTNPLHQGTDGGPTSLTSAQKEKVLGAEWIPMMRGLEAVLQPTHNYLLSGRMQAIMSTGNWAELDPEQECQDPEDVHFCRARESWSDSDRSKVYEEALQVLRKCRLYSSQFREMDSETRSNWGYNKEWSAPLMFIHFAPESYFSLLRQRQPPALILFSLFGALLHKIRNYWFLEGWGKAVVEDATPERQCPKKIIAFNFITMAHQQGYPQHQQAMQQPSNDRGAFPGGTYSIAHRDTNAVLNVDLQQGAMVRSKSGAMIHMSGSIELARKSKFSLGKLFTGGNLYESTYAGPGRVALGPTLFGDIITLHVDGQQSWTIGKDAFLASTSEVTKKRETQGIGKALFSGEDLFVFRIEGQGIMWLTSFGAVDRLDLRPGEDHIVDNGHLVAWSCKYSIEKAGGGAMTGMKTGEGLVCRFTGPGSVYVQTRNMDEFQSFIKATVGA</sequence>
<dbReference type="EMBL" id="JAAOAM010000092">
    <property type="protein sequence ID" value="KAF5549095.1"/>
    <property type="molecule type" value="Genomic_DNA"/>
</dbReference>
<dbReference type="GO" id="GO:0005739">
    <property type="term" value="C:mitochondrion"/>
    <property type="evidence" value="ECO:0007669"/>
    <property type="project" value="UniProtKB-SubCell"/>
</dbReference>
<dbReference type="InterPro" id="IPR053157">
    <property type="entry name" value="Sterol_Uptake_Regulator"/>
</dbReference>
<keyword evidence="3" id="KW-1185">Reference proteome</keyword>
<dbReference type="PANTHER" id="PTHR47784">
    <property type="entry name" value="STEROL UPTAKE CONTROL PROTEIN 2"/>
    <property type="match status" value="1"/>
</dbReference>
<dbReference type="Proteomes" id="UP000522262">
    <property type="component" value="Unassembled WGS sequence"/>
</dbReference>
<protein>
    <recommendedName>
        <fullName evidence="1">Altered inheritance of mitochondria protein 24, mitochondrial</fullName>
    </recommendedName>
</protein>
<dbReference type="AlphaFoldDB" id="A0A8H5J7U5"/>
<dbReference type="GO" id="GO:0001228">
    <property type="term" value="F:DNA-binding transcription activator activity, RNA polymerase II-specific"/>
    <property type="evidence" value="ECO:0007669"/>
    <property type="project" value="TreeGrafter"/>
</dbReference>
<accession>A0A8H5J7U5</accession>